<dbReference type="AlphaFoldDB" id="A0A447T447"/>
<protein>
    <submittedName>
        <fullName evidence="1">Uncharacterized protein</fullName>
    </submittedName>
</protein>
<reference evidence="1 2" key="1">
    <citation type="submission" date="2018-12" db="EMBL/GenBank/DDBJ databases">
        <authorList>
            <consortium name="Pathogen Informatics"/>
        </authorList>
    </citation>
    <scope>NUCLEOTIDE SEQUENCE [LARGE SCALE GENOMIC DNA]</scope>
    <source>
        <strain evidence="1 2">NCTC9695</strain>
    </source>
</reference>
<evidence type="ECO:0000313" key="2">
    <source>
        <dbReference type="Proteomes" id="UP000275777"/>
    </source>
</evidence>
<organism evidence="1 2">
    <name type="scientific">Chromobacterium violaceum</name>
    <dbReference type="NCBI Taxonomy" id="536"/>
    <lineage>
        <taxon>Bacteria</taxon>
        <taxon>Pseudomonadati</taxon>
        <taxon>Pseudomonadota</taxon>
        <taxon>Betaproteobacteria</taxon>
        <taxon>Neisseriales</taxon>
        <taxon>Chromobacteriaceae</taxon>
        <taxon>Chromobacterium</taxon>
    </lineage>
</organism>
<dbReference type="Proteomes" id="UP000275777">
    <property type="component" value="Chromosome"/>
</dbReference>
<gene>
    <name evidence="1" type="ORF">NCTC9695_00077</name>
</gene>
<evidence type="ECO:0000313" key="1">
    <source>
        <dbReference type="EMBL" id="VEB39692.1"/>
    </source>
</evidence>
<dbReference type="EMBL" id="LR134182">
    <property type="protein sequence ID" value="VEB39692.1"/>
    <property type="molecule type" value="Genomic_DNA"/>
</dbReference>
<proteinExistence type="predicted"/>
<name>A0A447T447_CHRVL</name>
<sequence length="187" mass="21090">MKLNKKHWIALAAVAIALLGLIGAAYWVMTRGEGRVERLDLANEQNSQLADALLDKIYGHGSYDPKQRCWKQTSDYMYFCMKPVSLDRVETGESSKLYLLAGAMVPANPKMESPVARTRAWALSFSMAKLMKYWLPATSCPSATMISWRRLILACSASTSMATWPGWWRGTIKERAFRSCLPLMARM</sequence>
<accession>A0A447T447</accession>